<name>A0A0E9S965_ANGAN</name>
<reference evidence="1" key="1">
    <citation type="submission" date="2014-11" db="EMBL/GenBank/DDBJ databases">
        <authorList>
            <person name="Amaro Gonzalez C."/>
        </authorList>
    </citation>
    <scope>NUCLEOTIDE SEQUENCE</scope>
</reference>
<accession>A0A0E9S965</accession>
<reference evidence="1" key="2">
    <citation type="journal article" date="2015" name="Fish Shellfish Immunol.">
        <title>Early steps in the European eel (Anguilla anguilla)-Vibrio vulnificus interaction in the gills: Role of the RtxA13 toxin.</title>
        <authorList>
            <person name="Callol A."/>
            <person name="Pajuelo D."/>
            <person name="Ebbesson L."/>
            <person name="Teles M."/>
            <person name="MacKenzie S."/>
            <person name="Amaro C."/>
        </authorList>
    </citation>
    <scope>NUCLEOTIDE SEQUENCE</scope>
</reference>
<organism evidence="1">
    <name type="scientific">Anguilla anguilla</name>
    <name type="common">European freshwater eel</name>
    <name type="synonym">Muraena anguilla</name>
    <dbReference type="NCBI Taxonomy" id="7936"/>
    <lineage>
        <taxon>Eukaryota</taxon>
        <taxon>Metazoa</taxon>
        <taxon>Chordata</taxon>
        <taxon>Craniata</taxon>
        <taxon>Vertebrata</taxon>
        <taxon>Euteleostomi</taxon>
        <taxon>Actinopterygii</taxon>
        <taxon>Neopterygii</taxon>
        <taxon>Teleostei</taxon>
        <taxon>Anguilliformes</taxon>
        <taxon>Anguillidae</taxon>
        <taxon>Anguilla</taxon>
    </lineage>
</organism>
<dbReference type="EMBL" id="GBXM01070628">
    <property type="protein sequence ID" value="JAH37949.1"/>
    <property type="molecule type" value="Transcribed_RNA"/>
</dbReference>
<protein>
    <submittedName>
        <fullName evidence="1">Uncharacterized protein</fullName>
    </submittedName>
</protein>
<proteinExistence type="predicted"/>
<evidence type="ECO:0000313" key="1">
    <source>
        <dbReference type="EMBL" id="JAH37949.1"/>
    </source>
</evidence>
<dbReference type="AlphaFoldDB" id="A0A0E9S965"/>
<sequence>MFLICVIKKIVHLNYELSSSFKKEIC</sequence>